<dbReference type="PROSITE" id="PS50109">
    <property type="entry name" value="HIS_KIN"/>
    <property type="match status" value="1"/>
</dbReference>
<evidence type="ECO:0000313" key="12">
    <source>
        <dbReference type="Proteomes" id="UP001519288"/>
    </source>
</evidence>
<evidence type="ECO:0000313" key="11">
    <source>
        <dbReference type="EMBL" id="MBP2001689.1"/>
    </source>
</evidence>
<keyword evidence="7" id="KW-0067">ATP-binding</keyword>
<keyword evidence="9" id="KW-0812">Transmembrane</keyword>
<sequence>MIAVKEILLQTLIACSPAFLFPLFYEKTTRLPKRESSDPVDSGVRNSVLLVSCLISMIICTIFASTLFDSIPLNFFLPSLIIGMLYGRLRDGFLLCVAEVCLYTLMGKYHNLAGFVMETGLVIFPLVLLSSTHFKRSGRQGRMMFIMFFLLIGQYFALSLYFLTPRITLKSDLTIIIYSVIYVGVSIFIGLVLMMVIENTLDREKLQQQVLSLSHKTFREAENLQQTMDAAPLAILLLDQDGALVTINDNFLEFCRLENPALNREDLLGLKLHQLADEIGTEYLSTREQGTFVTEELVTELIQVKNRMYLISISPLRKGHTREFNGSVVILQDITEIEHLKDELNKADRLSLVGQMAAGITHEIRNPMAVVRGFLQLMKEKSPSNLDNYYRIVMEELDRANGIINDFLSLAQSRSVNKEESQLDDIIQELSPLLWADANLRGQSIEMKFTEHLPSLHLNTKEMKQLILNLCRNGMEAMEEKGQLTIETREHLEGIELRITDTGPGIPASKRDKLFQPFFTTKTQGTGLGLALCLSIMERHNGKILVESEEGQGTTFIVLFHRPSSRNISVS</sequence>
<dbReference type="RefSeq" id="WP_209863422.1">
    <property type="nucleotide sequence ID" value="NZ_JAGGLD010000004.1"/>
</dbReference>
<dbReference type="Gene3D" id="1.10.287.130">
    <property type="match status" value="1"/>
</dbReference>
<feature type="transmembrane region" description="Helical" evidence="9">
    <location>
        <begin position="143"/>
        <end position="163"/>
    </location>
</feature>
<dbReference type="InterPro" id="IPR003661">
    <property type="entry name" value="HisK_dim/P_dom"/>
</dbReference>
<dbReference type="Pfam" id="PF00512">
    <property type="entry name" value="HisKA"/>
    <property type="match status" value="1"/>
</dbReference>
<gene>
    <name evidence="11" type="ORF">J2Z69_002734</name>
</gene>
<evidence type="ECO:0000256" key="5">
    <source>
        <dbReference type="ARBA" id="ARBA00022741"/>
    </source>
</evidence>
<dbReference type="SMART" id="SM00388">
    <property type="entry name" value="HisKA"/>
    <property type="match status" value="1"/>
</dbReference>
<reference evidence="11 12" key="1">
    <citation type="submission" date="2021-03" db="EMBL/GenBank/DDBJ databases">
        <title>Genomic Encyclopedia of Type Strains, Phase IV (KMG-IV): sequencing the most valuable type-strain genomes for metagenomic binning, comparative biology and taxonomic classification.</title>
        <authorList>
            <person name="Goeker M."/>
        </authorList>
    </citation>
    <scope>NUCLEOTIDE SEQUENCE [LARGE SCALE GENOMIC DNA]</scope>
    <source>
        <strain evidence="11 12">DSM 26806</strain>
    </source>
</reference>
<dbReference type="SUPFAM" id="SSF55874">
    <property type="entry name" value="ATPase domain of HSP90 chaperone/DNA topoisomerase II/histidine kinase"/>
    <property type="match status" value="1"/>
</dbReference>
<dbReference type="InterPro" id="IPR003594">
    <property type="entry name" value="HATPase_dom"/>
</dbReference>
<dbReference type="EC" id="2.7.13.3" evidence="2"/>
<evidence type="ECO:0000256" key="4">
    <source>
        <dbReference type="ARBA" id="ARBA00022679"/>
    </source>
</evidence>
<dbReference type="SUPFAM" id="SSF47384">
    <property type="entry name" value="Homodimeric domain of signal transducing histidine kinase"/>
    <property type="match status" value="1"/>
</dbReference>
<dbReference type="SMART" id="SM00387">
    <property type="entry name" value="HATPase_c"/>
    <property type="match status" value="1"/>
</dbReference>
<dbReference type="PANTHER" id="PTHR43065:SF46">
    <property type="entry name" value="C4-DICARBOXYLATE TRANSPORT SENSOR PROTEIN DCTB"/>
    <property type="match status" value="1"/>
</dbReference>
<dbReference type="InterPro" id="IPR035965">
    <property type="entry name" value="PAS-like_dom_sf"/>
</dbReference>
<evidence type="ECO:0000256" key="7">
    <source>
        <dbReference type="ARBA" id="ARBA00022840"/>
    </source>
</evidence>
<dbReference type="SUPFAM" id="SSF55785">
    <property type="entry name" value="PYP-like sensor domain (PAS domain)"/>
    <property type="match status" value="1"/>
</dbReference>
<dbReference type="Gene3D" id="3.30.450.20">
    <property type="entry name" value="PAS domain"/>
    <property type="match status" value="1"/>
</dbReference>
<evidence type="ECO:0000256" key="3">
    <source>
        <dbReference type="ARBA" id="ARBA00022553"/>
    </source>
</evidence>
<keyword evidence="9" id="KW-1133">Transmembrane helix</keyword>
<feature type="domain" description="Histidine kinase" evidence="10">
    <location>
        <begin position="359"/>
        <end position="564"/>
    </location>
</feature>
<dbReference type="Pfam" id="PF02518">
    <property type="entry name" value="HATPase_c"/>
    <property type="match status" value="1"/>
</dbReference>
<evidence type="ECO:0000256" key="9">
    <source>
        <dbReference type="SAM" id="Phobius"/>
    </source>
</evidence>
<keyword evidence="8" id="KW-0902">Two-component regulatory system</keyword>
<evidence type="ECO:0000259" key="10">
    <source>
        <dbReference type="PROSITE" id="PS50109"/>
    </source>
</evidence>
<dbReference type="InterPro" id="IPR005467">
    <property type="entry name" value="His_kinase_dom"/>
</dbReference>
<dbReference type="InterPro" id="IPR036097">
    <property type="entry name" value="HisK_dim/P_sf"/>
</dbReference>
<keyword evidence="3" id="KW-0597">Phosphoprotein</keyword>
<dbReference type="PRINTS" id="PR00344">
    <property type="entry name" value="BCTRLSENSOR"/>
</dbReference>
<dbReference type="EMBL" id="JAGGLD010000004">
    <property type="protein sequence ID" value="MBP2001689.1"/>
    <property type="molecule type" value="Genomic_DNA"/>
</dbReference>
<feature type="transmembrane region" description="Helical" evidence="9">
    <location>
        <begin position="112"/>
        <end position="131"/>
    </location>
</feature>
<dbReference type="GO" id="GO:0016301">
    <property type="term" value="F:kinase activity"/>
    <property type="evidence" value="ECO:0007669"/>
    <property type="project" value="UniProtKB-KW"/>
</dbReference>
<protein>
    <recommendedName>
        <fullName evidence="2">histidine kinase</fullName>
        <ecNumber evidence="2">2.7.13.3</ecNumber>
    </recommendedName>
</protein>
<dbReference type="InterPro" id="IPR036890">
    <property type="entry name" value="HATPase_C_sf"/>
</dbReference>
<dbReference type="InterPro" id="IPR000014">
    <property type="entry name" value="PAS"/>
</dbReference>
<feature type="transmembrane region" description="Helical" evidence="9">
    <location>
        <begin position="45"/>
        <end position="68"/>
    </location>
</feature>
<dbReference type="Pfam" id="PF13426">
    <property type="entry name" value="PAS_9"/>
    <property type="match status" value="1"/>
</dbReference>
<comment type="caution">
    <text evidence="11">The sequence shown here is derived from an EMBL/GenBank/DDBJ whole genome shotgun (WGS) entry which is preliminary data.</text>
</comment>
<organism evidence="11 12">
    <name type="scientific">Paenibacillus shirakamiensis</name>
    <dbReference type="NCBI Taxonomy" id="1265935"/>
    <lineage>
        <taxon>Bacteria</taxon>
        <taxon>Bacillati</taxon>
        <taxon>Bacillota</taxon>
        <taxon>Bacilli</taxon>
        <taxon>Bacillales</taxon>
        <taxon>Paenibacillaceae</taxon>
        <taxon>Paenibacillus</taxon>
    </lineage>
</organism>
<feature type="transmembrane region" description="Helical" evidence="9">
    <location>
        <begin position="175"/>
        <end position="197"/>
    </location>
</feature>
<keyword evidence="5" id="KW-0547">Nucleotide-binding</keyword>
<accession>A0ABS4JM68</accession>
<proteinExistence type="predicted"/>
<evidence type="ECO:0000256" key="8">
    <source>
        <dbReference type="ARBA" id="ARBA00023012"/>
    </source>
</evidence>
<feature type="transmembrane region" description="Helical" evidence="9">
    <location>
        <begin position="7"/>
        <end position="25"/>
    </location>
</feature>
<dbReference type="Proteomes" id="UP001519288">
    <property type="component" value="Unassembled WGS sequence"/>
</dbReference>
<comment type="catalytic activity">
    <reaction evidence="1">
        <text>ATP + protein L-histidine = ADP + protein N-phospho-L-histidine.</text>
        <dbReference type="EC" id="2.7.13.3"/>
    </reaction>
</comment>
<keyword evidence="6 11" id="KW-0418">Kinase</keyword>
<name>A0ABS4JM68_9BACL</name>
<dbReference type="Gene3D" id="3.30.565.10">
    <property type="entry name" value="Histidine kinase-like ATPase, C-terminal domain"/>
    <property type="match status" value="1"/>
</dbReference>
<dbReference type="PANTHER" id="PTHR43065">
    <property type="entry name" value="SENSOR HISTIDINE KINASE"/>
    <property type="match status" value="1"/>
</dbReference>
<evidence type="ECO:0000256" key="6">
    <source>
        <dbReference type="ARBA" id="ARBA00022777"/>
    </source>
</evidence>
<evidence type="ECO:0000256" key="1">
    <source>
        <dbReference type="ARBA" id="ARBA00000085"/>
    </source>
</evidence>
<dbReference type="CDD" id="cd00082">
    <property type="entry name" value="HisKA"/>
    <property type="match status" value="1"/>
</dbReference>
<keyword evidence="9" id="KW-0472">Membrane</keyword>
<evidence type="ECO:0000256" key="2">
    <source>
        <dbReference type="ARBA" id="ARBA00012438"/>
    </source>
</evidence>
<keyword evidence="12" id="KW-1185">Reference proteome</keyword>
<dbReference type="InterPro" id="IPR004358">
    <property type="entry name" value="Sig_transdc_His_kin-like_C"/>
</dbReference>
<keyword evidence="4" id="KW-0808">Transferase</keyword>